<name>A0AAN1JNX6_9BURK</name>
<dbReference type="GeneID" id="55536882"/>
<protein>
    <submittedName>
        <fullName evidence="2">Uncharacterized protein</fullName>
    </submittedName>
</protein>
<dbReference type="EMBL" id="CP026110">
    <property type="protein sequence ID" value="AUT76877.1"/>
    <property type="molecule type" value="Genomic_DNA"/>
</dbReference>
<dbReference type="AlphaFoldDB" id="A0AAN1JNX6"/>
<dbReference type="Proteomes" id="UP000236649">
    <property type="component" value="Plasmid pEMT1"/>
</dbReference>
<keyword evidence="1" id="KW-0812">Transmembrane</keyword>
<keyword evidence="1" id="KW-0472">Membrane</keyword>
<dbReference type="RefSeq" id="WP_028229625.1">
    <property type="nucleotide sequence ID" value="NZ_CADFGJ010000047.1"/>
</dbReference>
<evidence type="ECO:0000313" key="3">
    <source>
        <dbReference type="Proteomes" id="UP000236649"/>
    </source>
</evidence>
<dbReference type="KEGG" id="phs:C2L64_52880"/>
<keyword evidence="2" id="KW-0614">Plasmid</keyword>
<keyword evidence="1" id="KW-1133">Transmembrane helix</keyword>
<proteinExistence type="predicted"/>
<accession>A0AAN1JNX6</accession>
<sequence>MKAAVQTSVAIVALLVGLFFCFAAARGYMLHNTIAFRPLLFGLVDVVVACVLLRHAYMARKARSMTL</sequence>
<evidence type="ECO:0000256" key="1">
    <source>
        <dbReference type="SAM" id="Phobius"/>
    </source>
</evidence>
<feature type="transmembrane region" description="Helical" evidence="1">
    <location>
        <begin position="39"/>
        <end position="57"/>
    </location>
</feature>
<geneLocation type="plasmid" evidence="3">
    <name>pemt1</name>
</geneLocation>
<reference evidence="2 3" key="1">
    <citation type="submission" date="2018-01" db="EMBL/GenBank/DDBJ databases">
        <title>Species boundaries and ecological features among Paraburkholderia terrae DSMZ17804T, P. hospita DSMZ17164T and P. caribensis DSMZ13236T.</title>
        <authorList>
            <person name="Pratama A.A."/>
        </authorList>
    </citation>
    <scope>NUCLEOTIDE SEQUENCE [LARGE SCALE GENOMIC DNA]</scope>
    <source>
        <strain evidence="2 3">DSM 17164</strain>
        <plasmid evidence="3">pemt1</plasmid>
    </source>
</reference>
<evidence type="ECO:0000313" key="2">
    <source>
        <dbReference type="EMBL" id="AUT76877.1"/>
    </source>
</evidence>
<gene>
    <name evidence="2" type="ORF">C2L64_52880</name>
</gene>
<organism evidence="2 3">
    <name type="scientific">Paraburkholderia hospita</name>
    <dbReference type="NCBI Taxonomy" id="169430"/>
    <lineage>
        <taxon>Bacteria</taxon>
        <taxon>Pseudomonadati</taxon>
        <taxon>Pseudomonadota</taxon>
        <taxon>Betaproteobacteria</taxon>
        <taxon>Burkholderiales</taxon>
        <taxon>Burkholderiaceae</taxon>
        <taxon>Paraburkholderia</taxon>
    </lineage>
</organism>